<name>A0AAV8XFA5_9CUCU</name>
<dbReference type="InterPro" id="IPR004210">
    <property type="entry name" value="BESS_motif"/>
</dbReference>
<evidence type="ECO:0000313" key="3">
    <source>
        <dbReference type="EMBL" id="KAJ8937311.1"/>
    </source>
</evidence>
<dbReference type="AlphaFoldDB" id="A0AAV8XFA5"/>
<sequence length="147" mass="16809">MTNEENPLQTSTPKIGSMQPVQFIQIQPSSSLPMTTVQSTNQFSEDEDNNTNATKRMATVLEEVVALQKEERSDDAMGNKKFLLSLLPYMKKLPDDVNLEVRLQLMSVLQTYNSGKGFFVKQFCSFDIFEMLLTFLVLFSLFTRLCF</sequence>
<dbReference type="Proteomes" id="UP001162156">
    <property type="component" value="Unassembled WGS sequence"/>
</dbReference>
<keyword evidence="1" id="KW-0539">Nucleus</keyword>
<evidence type="ECO:0000256" key="1">
    <source>
        <dbReference type="PROSITE-ProRule" id="PRU00371"/>
    </source>
</evidence>
<dbReference type="EMBL" id="JANEYF010003324">
    <property type="protein sequence ID" value="KAJ8937311.1"/>
    <property type="molecule type" value="Genomic_DNA"/>
</dbReference>
<organism evidence="3 4">
    <name type="scientific">Rhamnusium bicolor</name>
    <dbReference type="NCBI Taxonomy" id="1586634"/>
    <lineage>
        <taxon>Eukaryota</taxon>
        <taxon>Metazoa</taxon>
        <taxon>Ecdysozoa</taxon>
        <taxon>Arthropoda</taxon>
        <taxon>Hexapoda</taxon>
        <taxon>Insecta</taxon>
        <taxon>Pterygota</taxon>
        <taxon>Neoptera</taxon>
        <taxon>Endopterygota</taxon>
        <taxon>Coleoptera</taxon>
        <taxon>Polyphaga</taxon>
        <taxon>Cucujiformia</taxon>
        <taxon>Chrysomeloidea</taxon>
        <taxon>Cerambycidae</taxon>
        <taxon>Lepturinae</taxon>
        <taxon>Rhagiini</taxon>
        <taxon>Rhamnusium</taxon>
    </lineage>
</organism>
<proteinExistence type="predicted"/>
<comment type="caution">
    <text evidence="3">The sequence shown here is derived from an EMBL/GenBank/DDBJ whole genome shotgun (WGS) entry which is preliminary data.</text>
</comment>
<feature type="domain" description="BESS" evidence="2">
    <location>
        <begin position="76"/>
        <end position="115"/>
    </location>
</feature>
<protein>
    <recommendedName>
        <fullName evidence="2">BESS domain-containing protein</fullName>
    </recommendedName>
</protein>
<dbReference type="Pfam" id="PF02944">
    <property type="entry name" value="BESS"/>
    <property type="match status" value="1"/>
</dbReference>
<keyword evidence="4" id="KW-1185">Reference proteome</keyword>
<comment type="subcellular location">
    <subcellularLocation>
        <location evidence="1">Nucleus</location>
    </subcellularLocation>
</comment>
<evidence type="ECO:0000259" key="2">
    <source>
        <dbReference type="PROSITE" id="PS51031"/>
    </source>
</evidence>
<reference evidence="3" key="1">
    <citation type="journal article" date="2023" name="Insect Mol. Biol.">
        <title>Genome sequencing provides insights into the evolution of gene families encoding plant cell wall-degrading enzymes in longhorned beetles.</title>
        <authorList>
            <person name="Shin N.R."/>
            <person name="Okamura Y."/>
            <person name="Kirsch R."/>
            <person name="Pauchet Y."/>
        </authorList>
    </citation>
    <scope>NUCLEOTIDE SEQUENCE</scope>
    <source>
        <strain evidence="3">RBIC_L_NR</strain>
    </source>
</reference>
<accession>A0AAV8XFA5</accession>
<dbReference type="GO" id="GO:0003677">
    <property type="term" value="F:DNA binding"/>
    <property type="evidence" value="ECO:0007669"/>
    <property type="project" value="InterPro"/>
</dbReference>
<evidence type="ECO:0000313" key="4">
    <source>
        <dbReference type="Proteomes" id="UP001162156"/>
    </source>
</evidence>
<dbReference type="GO" id="GO:0005634">
    <property type="term" value="C:nucleus"/>
    <property type="evidence" value="ECO:0007669"/>
    <property type="project" value="UniProtKB-SubCell"/>
</dbReference>
<dbReference type="PROSITE" id="PS51031">
    <property type="entry name" value="BESS"/>
    <property type="match status" value="1"/>
</dbReference>
<gene>
    <name evidence="3" type="ORF">NQ314_011950</name>
</gene>